<evidence type="ECO:0000256" key="1">
    <source>
        <dbReference type="HAMAP-Rule" id="MF_02215"/>
    </source>
</evidence>
<keyword evidence="5" id="KW-1185">Reference proteome</keyword>
<keyword evidence="1" id="KW-0831">Ubiquinone biosynthesis</keyword>
<comment type="similarity">
    <text evidence="1">Belongs to the UbiJ family.</text>
</comment>
<comment type="pathway">
    <text evidence="1">Cofactor biosynthesis; ubiquinone biosynthesis.</text>
</comment>
<proteinExistence type="inferred from homology"/>
<dbReference type="PANTHER" id="PTHR38693:SF1">
    <property type="entry name" value="UBIQUINONE BIOSYNTHESIS ACCESSORY FACTOR UBIJ"/>
    <property type="match status" value="1"/>
</dbReference>
<dbReference type="SUPFAM" id="SSF55718">
    <property type="entry name" value="SCP-like"/>
    <property type="match status" value="1"/>
</dbReference>
<dbReference type="Pfam" id="PF02036">
    <property type="entry name" value="SCP2"/>
    <property type="match status" value="1"/>
</dbReference>
<comment type="function">
    <text evidence="1">Required for ubiquinone (coenzyme Q) biosynthesis. Binds hydrophobic ubiquinone biosynthetic intermediates via its SCP2 domain and is essential for the stability of the Ubi complex. May constitute a docking platform where Ubi enzymes assemble and access their SCP2-bound polyprenyl substrates.</text>
</comment>
<sequence length="213" mass="23573">MDSGLQIPDGVLAVVEGLVNRALALDPEGAAALDELAGRVIAIEVKGFGTRVTLIPGPARIQLFSFYDTEPDCLIQGSPFGLLQLVLSKRKEHPLVTGEVEIQGDATLAHALSTALGRLDIDWEEQLARVIGDPFAYQVGRKMRAVQGWAGRTAETVAANLTEYLQEERRLLPSRYEVEEFLHEVDVLRDDVERLEAHLDRLAHRLQETGRRS</sequence>
<name>A0A6G7VG57_9GAMM</name>
<accession>A0A6G7VG57</accession>
<protein>
    <recommendedName>
        <fullName evidence="1">Ubiquinone biosynthesis accessory factor UbiJ</fullName>
    </recommendedName>
</protein>
<dbReference type="InterPro" id="IPR036527">
    <property type="entry name" value="SCP2_sterol-bd_dom_sf"/>
</dbReference>
<evidence type="ECO:0000313" key="4">
    <source>
        <dbReference type="EMBL" id="QIK39029.1"/>
    </source>
</evidence>
<organism evidence="4 5">
    <name type="scientific">Caldichromatium japonicum</name>
    <dbReference type="NCBI Taxonomy" id="2699430"/>
    <lineage>
        <taxon>Bacteria</taxon>
        <taxon>Pseudomonadati</taxon>
        <taxon>Pseudomonadota</taxon>
        <taxon>Gammaproteobacteria</taxon>
        <taxon>Chromatiales</taxon>
        <taxon>Chromatiaceae</taxon>
        <taxon>Caldichromatium</taxon>
    </lineage>
</organism>
<evidence type="ECO:0000256" key="2">
    <source>
        <dbReference type="SAM" id="Coils"/>
    </source>
</evidence>
<feature type="coiled-coil region" evidence="2">
    <location>
        <begin position="178"/>
        <end position="212"/>
    </location>
</feature>
<dbReference type="GO" id="GO:0005737">
    <property type="term" value="C:cytoplasm"/>
    <property type="evidence" value="ECO:0007669"/>
    <property type="project" value="UniProtKB-SubCell"/>
</dbReference>
<dbReference type="Proteomes" id="UP000502699">
    <property type="component" value="Chromosome"/>
</dbReference>
<evidence type="ECO:0000259" key="3">
    <source>
        <dbReference type="Pfam" id="PF02036"/>
    </source>
</evidence>
<dbReference type="InterPro" id="IPR003033">
    <property type="entry name" value="SCP2_sterol-bd_dom"/>
</dbReference>
<dbReference type="GO" id="GO:0006744">
    <property type="term" value="P:ubiquinone biosynthetic process"/>
    <property type="evidence" value="ECO:0007669"/>
    <property type="project" value="UniProtKB-UniRule"/>
</dbReference>
<keyword evidence="2" id="KW-0175">Coiled coil</keyword>
<dbReference type="InterPro" id="IPR038989">
    <property type="entry name" value="UbiJ"/>
</dbReference>
<comment type="subcellular location">
    <subcellularLocation>
        <location evidence="1">Cytoplasm</location>
    </subcellularLocation>
</comment>
<dbReference type="UniPathway" id="UPA00232"/>
<dbReference type="HAMAP" id="MF_02215">
    <property type="entry name" value="UbiJ"/>
    <property type="match status" value="1"/>
</dbReference>
<keyword evidence="1" id="KW-0963">Cytoplasm</keyword>
<dbReference type="KEGG" id="cjap:GWK36_00410"/>
<dbReference type="PANTHER" id="PTHR38693">
    <property type="entry name" value="UBIQUINONE BIOSYNTHESIS PROTEIN UBIJ"/>
    <property type="match status" value="1"/>
</dbReference>
<reference evidence="5" key="1">
    <citation type="submission" date="2020-01" db="EMBL/GenBank/DDBJ databases">
        <title>Caldichromatium gen. nov., sp. nov., a thermophilic purple sulfur bacterium member of the family Chromatiaceae isolated from Nakabusa hot spring, Japan.</title>
        <authorList>
            <person name="Saini M.K."/>
            <person name="Hanada S."/>
            <person name="Tank M."/>
        </authorList>
    </citation>
    <scope>NUCLEOTIDE SEQUENCE [LARGE SCALE GENOMIC DNA]</scope>
    <source>
        <strain evidence="5">No.7</strain>
    </source>
</reference>
<evidence type="ECO:0000313" key="5">
    <source>
        <dbReference type="Proteomes" id="UP000502699"/>
    </source>
</evidence>
<dbReference type="AlphaFoldDB" id="A0A6G7VG57"/>
<gene>
    <name evidence="1" type="primary">ubiJ</name>
    <name evidence="4" type="ORF">GWK36_00410</name>
</gene>
<feature type="domain" description="SCP2" evidence="3">
    <location>
        <begin position="20"/>
        <end position="116"/>
    </location>
</feature>
<dbReference type="EMBL" id="CP048029">
    <property type="protein sequence ID" value="QIK39029.1"/>
    <property type="molecule type" value="Genomic_DNA"/>
</dbReference>